<dbReference type="Pfam" id="PF01399">
    <property type="entry name" value="PCI"/>
    <property type="match status" value="1"/>
</dbReference>
<feature type="domain" description="PCI" evidence="4">
    <location>
        <begin position="1"/>
        <end position="147"/>
    </location>
</feature>
<keyword evidence="2" id="KW-0736">Signalosome</keyword>
<sequence>MSKIEPFILLAKNAQGAALAQLIQDALSAPGVYSFLELLETPNVQQLAGHPTLSYAFKQLEIFCYGTLRDYQGLPELNPQQLLKLKYLTLVSLSEKKILPYQLLLEQLQINNVRELEDLIISAIYSDIISGKMDQKRECLMVEYAIGRDFKDINKLLEGLAHWAKKTERIITMIDDKIKNVAETVKINKENEEQYEKELKNILSSLPPERNSDRVGEKMQQRSYLSSHRK</sequence>
<dbReference type="AlphaFoldDB" id="A0AAD5URM9"/>
<comment type="similarity">
    <text evidence="1">Belongs to the CSN7/EIF3M family. CSN7 subfamily.</text>
</comment>
<accession>A0AAD5URM9</accession>
<feature type="compositionally biased region" description="Basic and acidic residues" evidence="3">
    <location>
        <begin position="210"/>
        <end position="220"/>
    </location>
</feature>
<feature type="compositionally biased region" description="Polar residues" evidence="3">
    <location>
        <begin position="221"/>
        <end position="230"/>
    </location>
</feature>
<evidence type="ECO:0000256" key="2">
    <source>
        <dbReference type="ARBA" id="ARBA00022790"/>
    </source>
</evidence>
<evidence type="ECO:0000313" key="5">
    <source>
        <dbReference type="EMBL" id="KAJ3261761.1"/>
    </source>
</evidence>
<reference evidence="5" key="1">
    <citation type="submission" date="2020-05" db="EMBL/GenBank/DDBJ databases">
        <title>Phylogenomic resolution of chytrid fungi.</title>
        <authorList>
            <person name="Stajich J.E."/>
            <person name="Amses K."/>
            <person name="Simmons R."/>
            <person name="Seto K."/>
            <person name="Myers J."/>
            <person name="Bonds A."/>
            <person name="Quandt C.A."/>
            <person name="Barry K."/>
            <person name="Liu P."/>
            <person name="Grigoriev I."/>
            <person name="Longcore J.E."/>
            <person name="James T.Y."/>
        </authorList>
    </citation>
    <scope>NUCLEOTIDE SEQUENCE</scope>
    <source>
        <strain evidence="5">PLAUS21</strain>
    </source>
</reference>
<feature type="region of interest" description="Disordered" evidence="3">
    <location>
        <begin position="201"/>
        <end position="230"/>
    </location>
</feature>
<evidence type="ECO:0000256" key="3">
    <source>
        <dbReference type="SAM" id="MobiDB-lite"/>
    </source>
</evidence>
<gene>
    <name evidence="5" type="ORF">HK103_004712</name>
</gene>
<dbReference type="Proteomes" id="UP001210925">
    <property type="component" value="Unassembled WGS sequence"/>
</dbReference>
<protein>
    <recommendedName>
        <fullName evidence="4">PCI domain-containing protein</fullName>
    </recommendedName>
</protein>
<dbReference type="PROSITE" id="PS50250">
    <property type="entry name" value="PCI"/>
    <property type="match status" value="1"/>
</dbReference>
<dbReference type="InterPro" id="IPR045237">
    <property type="entry name" value="COPS7/eIF3m"/>
</dbReference>
<dbReference type="PANTHER" id="PTHR15350">
    <property type="entry name" value="COP9 SIGNALOSOME COMPLEX SUBUNIT 7/DENDRITIC CELL PROTEIN GA17"/>
    <property type="match status" value="1"/>
</dbReference>
<evidence type="ECO:0000256" key="1">
    <source>
        <dbReference type="ARBA" id="ARBA00008482"/>
    </source>
</evidence>
<dbReference type="EMBL" id="JADGKB010000004">
    <property type="protein sequence ID" value="KAJ3261761.1"/>
    <property type="molecule type" value="Genomic_DNA"/>
</dbReference>
<dbReference type="Pfam" id="PF22061">
    <property type="entry name" value="CSN7_HB_subdom"/>
    <property type="match status" value="1"/>
</dbReference>
<keyword evidence="6" id="KW-1185">Reference proteome</keyword>
<organism evidence="5 6">
    <name type="scientific">Boothiomyces macroporosus</name>
    <dbReference type="NCBI Taxonomy" id="261099"/>
    <lineage>
        <taxon>Eukaryota</taxon>
        <taxon>Fungi</taxon>
        <taxon>Fungi incertae sedis</taxon>
        <taxon>Chytridiomycota</taxon>
        <taxon>Chytridiomycota incertae sedis</taxon>
        <taxon>Chytridiomycetes</taxon>
        <taxon>Rhizophydiales</taxon>
        <taxon>Terramycetaceae</taxon>
        <taxon>Boothiomyces</taxon>
    </lineage>
</organism>
<name>A0AAD5URM9_9FUNG</name>
<dbReference type="GO" id="GO:0008180">
    <property type="term" value="C:COP9 signalosome"/>
    <property type="evidence" value="ECO:0007669"/>
    <property type="project" value="UniProtKB-KW"/>
</dbReference>
<dbReference type="PANTHER" id="PTHR15350:SF5">
    <property type="entry name" value="COP9 SIGNALOSOME COMPLEX SUBUNIT 7"/>
    <property type="match status" value="1"/>
</dbReference>
<dbReference type="SMART" id="SM00088">
    <property type="entry name" value="PINT"/>
    <property type="match status" value="1"/>
</dbReference>
<comment type="caution">
    <text evidence="5">The sequence shown here is derived from an EMBL/GenBank/DDBJ whole genome shotgun (WGS) entry which is preliminary data.</text>
</comment>
<dbReference type="InterPro" id="IPR000717">
    <property type="entry name" value="PCI_dom"/>
</dbReference>
<proteinExistence type="inferred from homology"/>
<evidence type="ECO:0000259" key="4">
    <source>
        <dbReference type="PROSITE" id="PS50250"/>
    </source>
</evidence>
<evidence type="ECO:0000313" key="6">
    <source>
        <dbReference type="Proteomes" id="UP001210925"/>
    </source>
</evidence>